<comment type="caution">
    <text evidence="2">The sequence shown here is derived from an EMBL/GenBank/DDBJ whole genome shotgun (WGS) entry which is preliminary data.</text>
</comment>
<organism evidence="2 3">
    <name type="scientific">Biomphalaria pfeifferi</name>
    <name type="common">Bloodfluke planorb</name>
    <name type="synonym">Freshwater snail</name>
    <dbReference type="NCBI Taxonomy" id="112525"/>
    <lineage>
        <taxon>Eukaryota</taxon>
        <taxon>Metazoa</taxon>
        <taxon>Spiralia</taxon>
        <taxon>Lophotrochozoa</taxon>
        <taxon>Mollusca</taxon>
        <taxon>Gastropoda</taxon>
        <taxon>Heterobranchia</taxon>
        <taxon>Euthyneura</taxon>
        <taxon>Panpulmonata</taxon>
        <taxon>Hygrophila</taxon>
        <taxon>Lymnaeoidea</taxon>
        <taxon>Planorbidae</taxon>
        <taxon>Biomphalaria</taxon>
    </lineage>
</organism>
<reference evidence="2" key="1">
    <citation type="journal article" date="2023" name="PLoS Negl. Trop. Dis.">
        <title>A genome sequence for Biomphalaria pfeifferi, the major vector snail for the human-infecting parasite Schistosoma mansoni.</title>
        <authorList>
            <person name="Bu L."/>
            <person name="Lu L."/>
            <person name="Laidemitt M.R."/>
            <person name="Zhang S.M."/>
            <person name="Mutuku M."/>
            <person name="Mkoji G."/>
            <person name="Steinauer M."/>
            <person name="Loker E.S."/>
        </authorList>
    </citation>
    <scope>NUCLEOTIDE SEQUENCE</scope>
    <source>
        <strain evidence="2">KasaAsao</strain>
    </source>
</reference>
<gene>
    <name evidence="2" type="ORF">Bpfe_029066</name>
</gene>
<proteinExistence type="predicted"/>
<keyword evidence="3" id="KW-1185">Reference proteome</keyword>
<feature type="region of interest" description="Disordered" evidence="1">
    <location>
        <begin position="450"/>
        <end position="503"/>
    </location>
</feature>
<dbReference type="EMBL" id="JASAOG010000273">
    <property type="protein sequence ID" value="KAK0041503.1"/>
    <property type="molecule type" value="Genomic_DNA"/>
</dbReference>
<dbReference type="Proteomes" id="UP001233172">
    <property type="component" value="Unassembled WGS sequence"/>
</dbReference>
<feature type="compositionally biased region" description="Basic and acidic residues" evidence="1">
    <location>
        <begin position="464"/>
        <end position="503"/>
    </location>
</feature>
<dbReference type="AlphaFoldDB" id="A0AAD8ASE0"/>
<evidence type="ECO:0000313" key="2">
    <source>
        <dbReference type="EMBL" id="KAK0041503.1"/>
    </source>
</evidence>
<name>A0AAD8ASE0_BIOPF</name>
<evidence type="ECO:0000256" key="1">
    <source>
        <dbReference type="SAM" id="MobiDB-lite"/>
    </source>
</evidence>
<protein>
    <submittedName>
        <fullName evidence="2">Uncharacterized protein</fullName>
    </submittedName>
</protein>
<sequence length="709" mass="81441">MASLHGYPKWLLNSKEEITKSKEWNSFVHELHEAIQQQLTESHVQYFTDLSEAEKTLFMQRATKALEGSSSSKNLFNKVSGVMDQQLNSQVGQQLLDDSPTDTRPDLVIEAAEEGVISVLKRWPDMKSKLHVCFNQPLVEPMRQLAWHLYLSNPRIRKTYVELLNDNPRAAISLHDIEISQKVEQMVLSEPTFSELKGSVGAFYAMKATLSYHHSRQQTNNRLKDIDYFLVIPFVVVAGSNLSRREPASGKAVALLVEEYLTYMSSRPGFVIDSGSALHNEEMKGFVSKVAAILEKHYPDVSSVIAKTYIPAREKIVATEKGSKALLLEGLQELIRPMVRTMLIGYLKFDTLLYVWDQYILGLNVPGFSAEWLAVVIATVLGLEHDKLKECQSPLAMETIVNRDSPLLTVQQFQFQVKRYHYRELFAMLTADQKSAMPVLDPTQSIHPPWRHWYNDQVPPYTKPQDRRKAREEREAERERLLQQQRDAERNKKEGEFRERKANEDELIKSTMLERARLDKEKFDLENQLQEERRKRLDAERKAKEEIEQLRRELDILRKPKSPNPSLYSTASYVSRLLIPPPPTPYSTYMGMSTIPESPSHTPAPTLNPKAQADEVILDFLKKVSQSMNTIASGVGTEADQLDQATEKFIYNNVQDIKRAQTEVFGHRLQPGEFEKMDAQKQKKASDQIMELIQKWREERGARDLGKGK</sequence>
<reference evidence="2" key="2">
    <citation type="submission" date="2023-04" db="EMBL/GenBank/DDBJ databases">
        <authorList>
            <person name="Bu L."/>
            <person name="Lu L."/>
            <person name="Laidemitt M.R."/>
            <person name="Zhang S.M."/>
            <person name="Mutuku M."/>
            <person name="Mkoji G."/>
            <person name="Steinauer M."/>
            <person name="Loker E.S."/>
        </authorList>
    </citation>
    <scope>NUCLEOTIDE SEQUENCE</scope>
    <source>
        <strain evidence="2">KasaAsao</strain>
        <tissue evidence="2">Whole Snail</tissue>
    </source>
</reference>
<accession>A0AAD8ASE0</accession>
<evidence type="ECO:0000313" key="3">
    <source>
        <dbReference type="Proteomes" id="UP001233172"/>
    </source>
</evidence>